<dbReference type="InterPro" id="IPR011990">
    <property type="entry name" value="TPR-like_helical_dom_sf"/>
</dbReference>
<keyword evidence="10" id="KW-0677">Repeat</keyword>
<evidence type="ECO:0000256" key="1">
    <source>
        <dbReference type="ARBA" id="ARBA00004115"/>
    </source>
</evidence>
<dbReference type="GO" id="GO:0015217">
    <property type="term" value="F:ADP transmembrane transporter activity"/>
    <property type="evidence" value="ECO:0007669"/>
    <property type="project" value="UniProtKB-ARBA"/>
</dbReference>
<dbReference type="InterPro" id="IPR001580">
    <property type="entry name" value="Calret/calnex"/>
</dbReference>
<keyword evidence="17 21" id="KW-1015">Disulfide bond</keyword>
<evidence type="ECO:0000256" key="6">
    <source>
        <dbReference type="ARBA" id="ARBA00022692"/>
    </source>
</evidence>
<dbReference type="FunFam" id="1.25.40.10:FF:000090">
    <property type="entry name" value="Pentatricopeptide repeat-containing protein, chloroplastic"/>
    <property type="match status" value="1"/>
</dbReference>
<keyword evidence="19" id="KW-0143">Chaperone</keyword>
<evidence type="ECO:0000256" key="3">
    <source>
        <dbReference type="ARBA" id="ARBA00006375"/>
    </source>
</evidence>
<keyword evidence="12" id="KW-0256">Endoplasmic reticulum</keyword>
<dbReference type="Pfam" id="PF13041">
    <property type="entry name" value="PPR_2"/>
    <property type="match status" value="2"/>
</dbReference>
<evidence type="ECO:0000313" key="26">
    <source>
        <dbReference type="EMBL" id="CAE6253765.1"/>
    </source>
</evidence>
<dbReference type="NCBIfam" id="TIGR00756">
    <property type="entry name" value="PPR"/>
    <property type="match status" value="3"/>
</dbReference>
<dbReference type="FunFam" id="2.10.250.10:FF:000001">
    <property type="entry name" value="Calnexin homolog"/>
    <property type="match status" value="1"/>
</dbReference>
<evidence type="ECO:0000256" key="10">
    <source>
        <dbReference type="ARBA" id="ARBA00022737"/>
    </source>
</evidence>
<keyword evidence="27" id="KW-1185">Reference proteome</keyword>
<feature type="compositionally biased region" description="Basic residues" evidence="22">
    <location>
        <begin position="1950"/>
        <end position="1959"/>
    </location>
</feature>
<evidence type="ECO:0000256" key="22">
    <source>
        <dbReference type="SAM" id="MobiDB-lite"/>
    </source>
</evidence>
<dbReference type="InterPro" id="IPR046848">
    <property type="entry name" value="E_motif"/>
</dbReference>
<dbReference type="GO" id="GO:0051082">
    <property type="term" value="F:unfolded protein binding"/>
    <property type="evidence" value="ECO:0007669"/>
    <property type="project" value="InterPro"/>
</dbReference>
<dbReference type="PRINTS" id="PR00626">
    <property type="entry name" value="CALRETICULIN"/>
</dbReference>
<keyword evidence="5" id="KW-0813">Transport</keyword>
<keyword evidence="9" id="KW-0430">Lectin</keyword>
<dbReference type="Pfam" id="PF13499">
    <property type="entry name" value="EF-hand_7"/>
    <property type="match status" value="1"/>
</dbReference>
<feature type="domain" description="EF-hand" evidence="25">
    <location>
        <begin position="546"/>
        <end position="574"/>
    </location>
</feature>
<evidence type="ECO:0000256" key="18">
    <source>
        <dbReference type="ARBA" id="ARBA00023180"/>
    </source>
</evidence>
<keyword evidence="11" id="KW-0999">Mitochondrion inner membrane</keyword>
<comment type="similarity">
    <text evidence="4">Belongs to the calreticulin family.</text>
</comment>
<proteinExistence type="inferred from homology"/>
<comment type="function">
    <text evidence="20">Calcium-binding protein that interacts with newly synthesized monoglucosylated glycoproteins in the endoplasmic reticulum. It may act in assisting protein assembly and/or in the retention within the ER of unassembled protein subunits. It seems to play a major role in the quality control apparatus of the ER by the retention of incorrectly folded proteins.</text>
</comment>
<dbReference type="Proteomes" id="UP000682877">
    <property type="component" value="Chromosome 8"/>
</dbReference>
<feature type="chain" id="PRO_5035758229" description="EF-hand domain-containing protein" evidence="24">
    <location>
        <begin position="26"/>
        <end position="1959"/>
    </location>
</feature>
<dbReference type="Pfam" id="PF00153">
    <property type="entry name" value="Mito_carr"/>
    <property type="match status" value="3"/>
</dbReference>
<dbReference type="SUPFAM" id="SSF63887">
    <property type="entry name" value="P-domain of calnexin/calreticulin"/>
    <property type="match status" value="1"/>
</dbReference>
<evidence type="ECO:0000256" key="21">
    <source>
        <dbReference type="PIRSR" id="PIRSR601580-3"/>
    </source>
</evidence>
<keyword evidence="14 23" id="KW-1133">Transmembrane helix</keyword>
<dbReference type="Pfam" id="PF13202">
    <property type="entry name" value="EF-hand_5"/>
    <property type="match status" value="1"/>
</dbReference>
<dbReference type="FunFam" id="1.25.40.10:FF:000348">
    <property type="entry name" value="Pentatricopeptide repeat-containing protein chloroplastic"/>
    <property type="match status" value="1"/>
</dbReference>
<evidence type="ECO:0000256" key="24">
    <source>
        <dbReference type="SAM" id="SignalP"/>
    </source>
</evidence>
<dbReference type="PROSITE" id="PS00804">
    <property type="entry name" value="CALRETICULIN_2"/>
    <property type="match status" value="1"/>
</dbReference>
<evidence type="ECO:0000256" key="15">
    <source>
        <dbReference type="ARBA" id="ARBA00023128"/>
    </source>
</evidence>
<dbReference type="Pfam" id="PF01535">
    <property type="entry name" value="PPR"/>
    <property type="match status" value="1"/>
</dbReference>
<gene>
    <name evidence="26" type="ORF">AARE701A_LOCUS22121</name>
</gene>
<evidence type="ECO:0000256" key="9">
    <source>
        <dbReference type="ARBA" id="ARBA00022734"/>
    </source>
</evidence>
<reference evidence="26" key="1">
    <citation type="submission" date="2021-01" db="EMBL/GenBank/DDBJ databases">
        <authorList>
            <person name="Bezrukov I."/>
        </authorList>
    </citation>
    <scope>NUCLEOTIDE SEQUENCE</scope>
</reference>
<dbReference type="InterPro" id="IPR023395">
    <property type="entry name" value="MCP_dom_sf"/>
</dbReference>
<feature type="signal peptide" evidence="24">
    <location>
        <begin position="1"/>
        <end position="25"/>
    </location>
</feature>
<sequence>MARYLRRSLILFLVLVSLSLSPSQGFLGTEKKIKSAVFFSPKLVMNPGSVANPYLFDIDFPRGHIGLKAFDAEVVDDAGNPVPLHETYLHHWIIEPYYVRKGSKLPQREMFRNHGFSRQDPENNLDSKSDIILVKNGGLCRSVVLRHYFGLGSETRKTSTYVPDPYAIEIGNPEEIPDGYEFKWLLNIHAIDTRGVEDKKGCIECLCHLYNVTIDEYGRAIRPGYKGGLYCCYDKTQCRVKSGFDNGEKTRTLYLKYTVRWVDWDSSVLPAKVYIFDVTDSWERSEGSIENSQEHICHVEYEVKPCKNNGDGCIDVRKKSLMMPFNGYIVYGVAHQHAGGIGGALYRENGEGICTSIPKYGNGDEPGNEAGYIVGMSSCYPADPVKVSYGETLTLEFNYSNAVGHTGVMGLFYILVAQQLPEPENFLPKLFEAPARSLIFLAISAVTVVVAVVVLIAVVIYRRRNLEDGYQSLTMEADKSKQNPGKKPVEATMEHVLVALRETKEERETRIRKLFEFFDNSKLGFLDDTQIEKGLSSLSIPQNYRYASDFLKVCDANRDGRVDYHEFRRYMDAKELELYKIFQAIDVKHNGDICPAELWEALDKAGIKIKDEELASFMEHVDKDNNGIITFEEWRDFLLLNPHEATIENIYHHWERVCLIDIGEQAVIPDGISTHAQRSKLLLAGGIAGAVSRTATAPLDRLKVALQVQRTNLGVVPTIKKIWREDKLLGFFRGNGLNVTKVAPESAIKFAAYEMLKPIIGGVDGDIGTSGRLLAGGLAGAVAQTAIYPMDLVKTRLQTFVSEVGTPKLWKLTKDIWIQEGPRAFYRGLCPSLIGIIPYAGIDLAAYETLKDLSRSHFLHDTAEPGPLIQLGCGMTSGALGASCVYPLQVIRTRMQADISKTSMIQEFLKTLRGEGLKGFYRGIFPNFFKVIPSASISSCSYLNLKVENLLKLCKTLKHLHQFHAQFITSGRISSDFKQNSVFANVLFAITSISPAPTKTKTLSVSTSASNVVVSYANSVFRFITNPSTFCFNTIIRIYTLHEPLSLSSHRFFVEMRRRSVPPDFHTFPFVFKACVAKKNGDLSLVKTLHCQALRFGLLSDLFTLNTLIRVYTLIAPIDSALQLFDENPQRDVVTYNVLIDGLVKAREIVRARELFDSMPFRDLVSWNSLIAGYAQMNQCREAISLFDEMIGLGLKPDNVAIVSTLSACAQSGDLEKGKAIHDYTTRERLFIDSFLATGLVDFYAKCGFIDTAMEIFDLCSDKTLFTWNAMITGLAMHGNGELTVEYFRKMVSSGIKPDGVSFISVLVGCSHSGLVDEARKLFDRMRSLYDVDREMKHYGCMADLLGRGGLIEEAAEMIEQMPKDGGKREKLLAWSGLLGGCRIHGNIEIAEKAAKRVKALSPEDGGVYKVMVEMYANAERWEDVVKVREMIERDKKVKKNAGFTFVSFQKLCYCDDQTVLYESFDEPFDGRWIVSKNSDYGGVWKHAKSEGHEDYGLLVSEKARKYGIVKELDEPLNLKEGTVVLQYEVRFQEGLECGGAYLKYLRPQEAGWTPQGFDSESPYSIMFGPDKCGATNKVHFILKHKNPKSGEYVEHHLKFPPSVPYDKLSHVYTAILKPDNEVRILVDGEEKKKANLLSGEDFEPALIPAKTIPDPEDKKPEDWDERAKIPDPNAVKPEDWDEDAPMEIEDEEAEKPEGWLDDEPEEVDDPEATKPEDWDDEEDGMWEAPKIDNPKCEAAPGCGEWKRPMKRNPAYKGKWSSPLIDNPAYKGIWKPRDIPNPDYFELDRPDYEPIAAIGIEIWTMQDGILFDNILIAKDEKVAETYRQTTWKPKFDVEKEKQKAEEEAAGSADGLKSYQKVVFDLLNKVADLSFLSAYKSKITELIEKAEQQPNLTIGVLVSIVVVFFSLFLKLIFGGKKAAPVEKKKPEVAESSKSGDEADKKEETAAPRKRQPRRDN</sequence>
<feature type="compositionally biased region" description="Basic and acidic residues" evidence="22">
    <location>
        <begin position="1922"/>
        <end position="1949"/>
    </location>
</feature>
<dbReference type="GO" id="GO:0005315">
    <property type="term" value="F:phosphate transmembrane transporter activity"/>
    <property type="evidence" value="ECO:0007669"/>
    <property type="project" value="UniProtKB-ARBA"/>
</dbReference>
<dbReference type="GO" id="GO:0035435">
    <property type="term" value="P:phosphate ion transmembrane transport"/>
    <property type="evidence" value="ECO:0007669"/>
    <property type="project" value="UniProtKB-ARBA"/>
</dbReference>
<evidence type="ECO:0000256" key="11">
    <source>
        <dbReference type="ARBA" id="ARBA00022792"/>
    </source>
</evidence>
<name>A0A8S2B0N6_ARAAE</name>
<keyword evidence="18" id="KW-0325">Glycoprotein</keyword>
<evidence type="ECO:0000256" key="14">
    <source>
        <dbReference type="ARBA" id="ARBA00022989"/>
    </source>
</evidence>
<evidence type="ECO:0000256" key="12">
    <source>
        <dbReference type="ARBA" id="ARBA00022824"/>
    </source>
</evidence>
<dbReference type="GO" id="GO:0030246">
    <property type="term" value="F:carbohydrate binding"/>
    <property type="evidence" value="ECO:0007669"/>
    <property type="project" value="UniProtKB-KW"/>
</dbReference>
<dbReference type="FunFam" id="2.60.120.200:FF:000048">
    <property type="entry name" value="Calnexin homolog"/>
    <property type="match status" value="1"/>
</dbReference>
<dbReference type="Pfam" id="PF12854">
    <property type="entry name" value="PPR_1"/>
    <property type="match status" value="1"/>
</dbReference>
<dbReference type="GO" id="GO:0005789">
    <property type="term" value="C:endoplasmic reticulum membrane"/>
    <property type="evidence" value="ECO:0007669"/>
    <property type="project" value="UniProtKB-SubCell"/>
</dbReference>
<dbReference type="FunFam" id="1.10.238.10:FF:000138">
    <property type="entry name" value="Calcium-binding mitochondrial carrier protein SCaMC-1"/>
    <property type="match status" value="1"/>
</dbReference>
<dbReference type="SUPFAM" id="SSF49899">
    <property type="entry name" value="Concanavalin A-like lectins/glucanases"/>
    <property type="match status" value="1"/>
</dbReference>
<dbReference type="InterPro" id="IPR002048">
    <property type="entry name" value="EF_hand_dom"/>
</dbReference>
<evidence type="ECO:0000256" key="8">
    <source>
        <dbReference type="ARBA" id="ARBA00022729"/>
    </source>
</evidence>
<dbReference type="InterPro" id="IPR009033">
    <property type="entry name" value="Calreticulin/calnexin_P_dom_sf"/>
</dbReference>
<organism evidence="26 27">
    <name type="scientific">Arabidopsis arenosa</name>
    <name type="common">Sand rock-cress</name>
    <name type="synonym">Cardaminopsis arenosa</name>
    <dbReference type="NCBI Taxonomy" id="38785"/>
    <lineage>
        <taxon>Eukaryota</taxon>
        <taxon>Viridiplantae</taxon>
        <taxon>Streptophyta</taxon>
        <taxon>Embryophyta</taxon>
        <taxon>Tracheophyta</taxon>
        <taxon>Spermatophyta</taxon>
        <taxon>Magnoliopsida</taxon>
        <taxon>eudicotyledons</taxon>
        <taxon>Gunneridae</taxon>
        <taxon>Pentapetalae</taxon>
        <taxon>rosids</taxon>
        <taxon>malvids</taxon>
        <taxon>Brassicales</taxon>
        <taxon>Brassicaceae</taxon>
        <taxon>Camelineae</taxon>
        <taxon>Arabidopsis</taxon>
    </lineage>
</organism>
<dbReference type="GO" id="GO:0080122">
    <property type="term" value="F:AMP transmembrane transporter activity"/>
    <property type="evidence" value="ECO:0007669"/>
    <property type="project" value="UniProtKB-ARBA"/>
</dbReference>
<comment type="similarity">
    <text evidence="3">Belongs to the mitochondrial carrier (TC 2.A.29) family.</text>
</comment>
<protein>
    <recommendedName>
        <fullName evidence="25">EF-hand domain-containing protein</fullName>
    </recommendedName>
</protein>
<keyword evidence="6 23" id="KW-0812">Transmembrane</keyword>
<feature type="domain" description="EF-hand" evidence="25">
    <location>
        <begin position="510"/>
        <end position="538"/>
    </location>
</feature>
<dbReference type="Pfam" id="PF00262">
    <property type="entry name" value="Calreticulin"/>
    <property type="match status" value="1"/>
</dbReference>
<evidence type="ECO:0000256" key="19">
    <source>
        <dbReference type="ARBA" id="ARBA00023186"/>
    </source>
</evidence>
<feature type="region of interest" description="Disordered" evidence="22">
    <location>
        <begin position="1920"/>
        <end position="1959"/>
    </location>
</feature>
<feature type="domain" description="EF-hand" evidence="25">
    <location>
        <begin position="577"/>
        <end position="605"/>
    </location>
</feature>
<evidence type="ECO:0000256" key="20">
    <source>
        <dbReference type="ARBA" id="ARBA00037525"/>
    </source>
</evidence>
<keyword evidence="13" id="KW-0106">Calcium</keyword>
<evidence type="ECO:0000256" key="4">
    <source>
        <dbReference type="ARBA" id="ARBA00010983"/>
    </source>
</evidence>
<dbReference type="EMBL" id="LR999458">
    <property type="protein sequence ID" value="CAE6253765.1"/>
    <property type="molecule type" value="Genomic_DNA"/>
</dbReference>
<dbReference type="PROSITE" id="PS00803">
    <property type="entry name" value="CALRETICULIN_1"/>
    <property type="match status" value="1"/>
</dbReference>
<dbReference type="PROSITE" id="PS00018">
    <property type="entry name" value="EF_HAND_1"/>
    <property type="match status" value="1"/>
</dbReference>
<comment type="subcellular location">
    <subcellularLocation>
        <location evidence="1">Endoplasmic reticulum membrane</location>
        <topology evidence="1">Single-pass type I membrane protein</topology>
    </subcellularLocation>
    <subcellularLocation>
        <location evidence="2">Mitochondrion inner membrane</location>
        <topology evidence="2">Multi-pass membrane protein</topology>
    </subcellularLocation>
</comment>
<feature type="disulfide bond" evidence="21">
    <location>
        <begin position="1538"/>
        <end position="1573"/>
    </location>
</feature>
<dbReference type="InterPro" id="IPR018108">
    <property type="entry name" value="MCP_transmembrane"/>
</dbReference>
<dbReference type="Gene3D" id="1.25.40.10">
    <property type="entry name" value="Tetratricopeptide repeat domain"/>
    <property type="match status" value="3"/>
</dbReference>
<accession>A0A8S2B0N6</accession>
<dbReference type="CDD" id="cd00051">
    <property type="entry name" value="EFh"/>
    <property type="match status" value="1"/>
</dbReference>
<evidence type="ECO:0000256" key="5">
    <source>
        <dbReference type="ARBA" id="ARBA00022448"/>
    </source>
</evidence>
<evidence type="ECO:0000256" key="16">
    <source>
        <dbReference type="ARBA" id="ARBA00023136"/>
    </source>
</evidence>
<dbReference type="PANTHER" id="PTHR11073:SF1">
    <property type="entry name" value="CALNEXIN 14D-RELATED"/>
    <property type="match status" value="1"/>
</dbReference>
<dbReference type="GO" id="GO:0036503">
    <property type="term" value="P:ERAD pathway"/>
    <property type="evidence" value="ECO:0007669"/>
    <property type="project" value="TreeGrafter"/>
</dbReference>
<dbReference type="GO" id="GO:0005347">
    <property type="term" value="F:ATP transmembrane transporter activity"/>
    <property type="evidence" value="ECO:0007669"/>
    <property type="project" value="UniProtKB-ARBA"/>
</dbReference>
<feature type="compositionally biased region" description="Acidic residues" evidence="22">
    <location>
        <begin position="1680"/>
        <end position="1711"/>
    </location>
</feature>
<dbReference type="PANTHER" id="PTHR11073">
    <property type="entry name" value="CALRETICULIN AND CALNEXIN"/>
    <property type="match status" value="1"/>
</dbReference>
<dbReference type="SMART" id="SM00054">
    <property type="entry name" value="EFh"/>
    <property type="match status" value="4"/>
</dbReference>
<dbReference type="SUPFAM" id="SSF103506">
    <property type="entry name" value="Mitochondrial carrier"/>
    <property type="match status" value="1"/>
</dbReference>
<dbReference type="Pfam" id="PF20431">
    <property type="entry name" value="E_motif"/>
    <property type="match status" value="1"/>
</dbReference>
<feature type="compositionally biased region" description="Basic and acidic residues" evidence="22">
    <location>
        <begin position="1654"/>
        <end position="1670"/>
    </location>
</feature>
<dbReference type="Gene3D" id="2.10.250.10">
    <property type="entry name" value="Calreticulin/calnexin, P domain"/>
    <property type="match status" value="1"/>
</dbReference>
<dbReference type="Gene3D" id="1.50.40.10">
    <property type="entry name" value="Mitochondrial carrier domain"/>
    <property type="match status" value="1"/>
</dbReference>
<evidence type="ECO:0000256" key="17">
    <source>
        <dbReference type="ARBA" id="ARBA00023157"/>
    </source>
</evidence>
<evidence type="ECO:0000259" key="25">
    <source>
        <dbReference type="SMART" id="SM00054"/>
    </source>
</evidence>
<dbReference type="PROSITE" id="PS00805">
    <property type="entry name" value="CALRETICULIN_REPEAT"/>
    <property type="match status" value="2"/>
</dbReference>
<evidence type="ECO:0000256" key="7">
    <source>
        <dbReference type="ARBA" id="ARBA00022723"/>
    </source>
</evidence>
<keyword evidence="16 23" id="KW-0472">Membrane</keyword>
<dbReference type="InterPro" id="IPR011692">
    <property type="entry name" value="Stress_up-reg_Nod19"/>
</dbReference>
<evidence type="ECO:0000256" key="2">
    <source>
        <dbReference type="ARBA" id="ARBA00004448"/>
    </source>
</evidence>
<evidence type="ECO:0000256" key="23">
    <source>
        <dbReference type="SAM" id="Phobius"/>
    </source>
</evidence>
<dbReference type="SUPFAM" id="SSF47473">
    <property type="entry name" value="EF-hand"/>
    <property type="match status" value="1"/>
</dbReference>
<dbReference type="GO" id="GO:0005743">
    <property type="term" value="C:mitochondrial inner membrane"/>
    <property type="evidence" value="ECO:0007669"/>
    <property type="project" value="UniProtKB-SubCell"/>
</dbReference>
<dbReference type="GO" id="GO:0006457">
    <property type="term" value="P:protein folding"/>
    <property type="evidence" value="ECO:0007669"/>
    <property type="project" value="InterPro"/>
</dbReference>
<dbReference type="GO" id="GO:0005509">
    <property type="term" value="F:calcium ion binding"/>
    <property type="evidence" value="ECO:0007669"/>
    <property type="project" value="InterPro"/>
</dbReference>
<feature type="transmembrane region" description="Helical" evidence="23">
    <location>
        <begin position="1895"/>
        <end position="1916"/>
    </location>
</feature>
<dbReference type="InterPro" id="IPR011992">
    <property type="entry name" value="EF-hand-dom_pair"/>
</dbReference>
<dbReference type="Gene3D" id="2.60.120.200">
    <property type="match status" value="1"/>
</dbReference>
<dbReference type="InterPro" id="IPR013320">
    <property type="entry name" value="ConA-like_dom_sf"/>
</dbReference>
<dbReference type="FunFam" id="1.10.238.10:FF:000370">
    <property type="entry name" value="Mitochondrial substrate carrier family protein"/>
    <property type="match status" value="1"/>
</dbReference>
<dbReference type="Pfam" id="PF07712">
    <property type="entry name" value="SURNod19"/>
    <property type="match status" value="1"/>
</dbReference>
<evidence type="ECO:0000313" key="27">
    <source>
        <dbReference type="Proteomes" id="UP000682877"/>
    </source>
</evidence>
<dbReference type="FunFam" id="1.50.40.10:FF:000067">
    <property type="entry name" value="Mitochondrial substrate carrier family protein"/>
    <property type="match status" value="1"/>
</dbReference>
<dbReference type="InterPro" id="IPR018124">
    <property type="entry name" value="Calret/calnex_CS"/>
</dbReference>
<feature type="transmembrane region" description="Helical" evidence="23">
    <location>
        <begin position="438"/>
        <end position="461"/>
    </location>
</feature>
<keyword evidence="8 24" id="KW-0732">Signal</keyword>
<keyword evidence="7" id="KW-0479">Metal-binding</keyword>
<feature type="domain" description="EF-hand" evidence="25">
    <location>
        <begin position="613"/>
        <end position="641"/>
    </location>
</feature>
<keyword evidence="15" id="KW-0496">Mitochondrion</keyword>
<evidence type="ECO:0000256" key="13">
    <source>
        <dbReference type="ARBA" id="ARBA00022837"/>
    </source>
</evidence>
<feature type="region of interest" description="Disordered" evidence="22">
    <location>
        <begin position="1646"/>
        <end position="1745"/>
    </location>
</feature>
<dbReference type="InterPro" id="IPR002885">
    <property type="entry name" value="PPR_rpt"/>
</dbReference>
<dbReference type="Gene3D" id="1.10.238.10">
    <property type="entry name" value="EF-hand"/>
    <property type="match status" value="2"/>
</dbReference>
<dbReference type="InterPro" id="IPR018247">
    <property type="entry name" value="EF_Hand_1_Ca_BS"/>
</dbReference>